<evidence type="ECO:0000313" key="8">
    <source>
        <dbReference type="EMBL" id="GBC63947.1"/>
    </source>
</evidence>
<sequence length="153" mass="15581">MKSVRMMAAVLAMFSLLAAGCASSRSGEVYTRDQARQSMSVYYGTVLTVKNVQIEGTKSPAGTLMGGAAGAVAGNAVGGGSGRAIATVVGGIAGALAGGAIEEGVTRKAGLEITVELDNGQIMAIVQEADDQYVVGDRVRILRSNDGTTRVRQ</sequence>
<evidence type="ECO:0000256" key="6">
    <source>
        <dbReference type="SAM" id="SignalP"/>
    </source>
</evidence>
<dbReference type="AlphaFoldDB" id="A0A401G3Y1"/>
<proteinExistence type="predicted"/>
<keyword evidence="9" id="KW-1185">Reference proteome</keyword>
<dbReference type="EMBL" id="BEXT01000001">
    <property type="protein sequence ID" value="GBC63947.1"/>
    <property type="molecule type" value="Genomic_DNA"/>
</dbReference>
<evidence type="ECO:0000256" key="4">
    <source>
        <dbReference type="ARBA" id="ARBA00023139"/>
    </source>
</evidence>
<evidence type="ECO:0000313" key="9">
    <source>
        <dbReference type="Proteomes" id="UP000288096"/>
    </source>
</evidence>
<evidence type="ECO:0000256" key="2">
    <source>
        <dbReference type="ARBA" id="ARBA00022729"/>
    </source>
</evidence>
<organism evidence="8 9">
    <name type="scientific">Desulfonema ishimotonii</name>
    <dbReference type="NCBI Taxonomy" id="45657"/>
    <lineage>
        <taxon>Bacteria</taxon>
        <taxon>Pseudomonadati</taxon>
        <taxon>Thermodesulfobacteriota</taxon>
        <taxon>Desulfobacteria</taxon>
        <taxon>Desulfobacterales</taxon>
        <taxon>Desulfococcaceae</taxon>
        <taxon>Desulfonema</taxon>
    </lineage>
</organism>
<comment type="caution">
    <text evidence="8">The sequence shown here is derived from an EMBL/GenBank/DDBJ whole genome shotgun (WGS) entry which is preliminary data.</text>
</comment>
<keyword evidence="4" id="KW-0564">Palmitate</keyword>
<evidence type="ECO:0000256" key="3">
    <source>
        <dbReference type="ARBA" id="ARBA00023136"/>
    </source>
</evidence>
<dbReference type="PANTHER" id="PTHR35603:SF1">
    <property type="entry name" value="OUTER MEMBRANE LIPOPROTEIN SLYB"/>
    <property type="match status" value="1"/>
</dbReference>
<dbReference type="PANTHER" id="PTHR35603">
    <property type="match status" value="1"/>
</dbReference>
<dbReference type="GO" id="GO:0009279">
    <property type="term" value="C:cell outer membrane"/>
    <property type="evidence" value="ECO:0007669"/>
    <property type="project" value="UniProtKB-SubCell"/>
</dbReference>
<accession>A0A401G3Y1</accession>
<protein>
    <submittedName>
        <fullName evidence="8">Glycine zipper 2TM domain-containing protein</fullName>
    </submittedName>
</protein>
<gene>
    <name evidence="8" type="ORF">DENIS_4947</name>
</gene>
<keyword evidence="5" id="KW-0449">Lipoprotein</keyword>
<feature type="domain" description="Glycine zipper 2TM" evidence="7">
    <location>
        <begin position="61"/>
        <end position="102"/>
    </location>
</feature>
<keyword evidence="2 6" id="KW-0732">Signal</keyword>
<evidence type="ECO:0000256" key="5">
    <source>
        <dbReference type="ARBA" id="ARBA00023288"/>
    </source>
</evidence>
<name>A0A401G3Y1_9BACT</name>
<feature type="signal peptide" evidence="6">
    <location>
        <begin position="1"/>
        <end position="18"/>
    </location>
</feature>
<dbReference type="RefSeq" id="WP_124330963.1">
    <property type="nucleotide sequence ID" value="NZ_BEXT01000001.1"/>
</dbReference>
<dbReference type="InterPro" id="IPR008816">
    <property type="entry name" value="Gly_zipper_2TM_dom"/>
</dbReference>
<reference evidence="9" key="1">
    <citation type="submission" date="2017-11" db="EMBL/GenBank/DDBJ databases">
        <authorList>
            <person name="Watanabe M."/>
            <person name="Kojima H."/>
        </authorList>
    </citation>
    <scope>NUCLEOTIDE SEQUENCE [LARGE SCALE GENOMIC DNA]</scope>
    <source>
        <strain evidence="9">Tokyo 01</strain>
    </source>
</reference>
<dbReference type="Proteomes" id="UP000288096">
    <property type="component" value="Unassembled WGS sequence"/>
</dbReference>
<comment type="subcellular location">
    <subcellularLocation>
        <location evidence="1">Cell outer membrane</location>
        <topology evidence="1">Lipid-anchor</topology>
    </subcellularLocation>
</comment>
<reference evidence="9" key="2">
    <citation type="submission" date="2019-01" db="EMBL/GenBank/DDBJ databases">
        <title>Genome sequence of Desulfonema ishimotonii strain Tokyo 01.</title>
        <authorList>
            <person name="Fukui M."/>
        </authorList>
    </citation>
    <scope>NUCLEOTIDE SEQUENCE [LARGE SCALE GENOMIC DNA]</scope>
    <source>
        <strain evidence="9">Tokyo 01</strain>
    </source>
</reference>
<dbReference type="InterPro" id="IPR051407">
    <property type="entry name" value="Bact_OM_lipoprot/Surf_antigen"/>
</dbReference>
<keyword evidence="3" id="KW-0472">Membrane</keyword>
<evidence type="ECO:0000259" key="7">
    <source>
        <dbReference type="Pfam" id="PF05433"/>
    </source>
</evidence>
<evidence type="ECO:0000256" key="1">
    <source>
        <dbReference type="ARBA" id="ARBA00004459"/>
    </source>
</evidence>
<feature type="chain" id="PRO_5019132661" evidence="6">
    <location>
        <begin position="19"/>
        <end position="153"/>
    </location>
</feature>
<dbReference type="PROSITE" id="PS51257">
    <property type="entry name" value="PROKAR_LIPOPROTEIN"/>
    <property type="match status" value="1"/>
</dbReference>
<dbReference type="Pfam" id="PF05433">
    <property type="entry name" value="Rick_17kDa_Anti"/>
    <property type="match status" value="1"/>
</dbReference>
<dbReference type="OrthoDB" id="5298161at2"/>